<reference evidence="1" key="1">
    <citation type="submission" date="2024-03" db="EMBL/GenBank/DDBJ databases">
        <title>Novel Streptomyces species of biotechnological and ecological value are a feature of Machair soil.</title>
        <authorList>
            <person name="Prole J.R."/>
            <person name="Goodfellow M."/>
            <person name="Allenby N."/>
            <person name="Ward A.C."/>
        </authorList>
    </citation>
    <scope>NUCLEOTIDE SEQUENCE</scope>
    <source>
        <strain evidence="1">MS1.AVA.4</strain>
    </source>
</reference>
<evidence type="ECO:0000313" key="1">
    <source>
        <dbReference type="EMBL" id="MEJ8658844.1"/>
    </source>
</evidence>
<accession>A0ACC6QKS1</accession>
<proteinExistence type="predicted"/>
<comment type="caution">
    <text evidence="1">The sequence shown here is derived from an EMBL/GenBank/DDBJ whole genome shotgun (WGS) entry which is preliminary data.</text>
</comment>
<keyword evidence="2" id="KW-1185">Reference proteome</keyword>
<gene>
    <name evidence="1" type="ORF">WKI58_20375</name>
</gene>
<protein>
    <submittedName>
        <fullName evidence="1">Uncharacterized protein</fullName>
    </submittedName>
</protein>
<name>A0ACC6QKS1_9ACTN</name>
<sequence length="176" mass="19524">MVSQSANLASRLWNTSVTSQHYASPGAEKYQAAVLEQYKLYVEMADRISARRSLTNTFFLTVNTGFLAGASALGRFALREVPVWGLSVATLVVLFQCGVWLLLIRSYRQLNRAKYSVIGELERKLPALLYGDAEWGELGEGRSWGRYVRLTNVELAVPVVFAALYLVAVGVTVAMR</sequence>
<evidence type="ECO:0000313" key="2">
    <source>
        <dbReference type="Proteomes" id="UP001375539"/>
    </source>
</evidence>
<dbReference type="EMBL" id="JBBKAI010000002">
    <property type="protein sequence ID" value="MEJ8658844.1"/>
    <property type="molecule type" value="Genomic_DNA"/>
</dbReference>
<dbReference type="Proteomes" id="UP001375539">
    <property type="component" value="Unassembled WGS sequence"/>
</dbReference>
<organism evidence="1 2">
    <name type="scientific">Streptomyces pratisoli</name>
    <dbReference type="NCBI Taxonomy" id="3139917"/>
    <lineage>
        <taxon>Bacteria</taxon>
        <taxon>Bacillati</taxon>
        <taxon>Actinomycetota</taxon>
        <taxon>Actinomycetes</taxon>
        <taxon>Kitasatosporales</taxon>
        <taxon>Streptomycetaceae</taxon>
        <taxon>Streptomyces</taxon>
    </lineage>
</organism>